<dbReference type="EMBL" id="LPUR01000011">
    <property type="protein sequence ID" value="KXH83463.1"/>
    <property type="molecule type" value="Genomic_DNA"/>
</dbReference>
<evidence type="ECO:0000313" key="3">
    <source>
        <dbReference type="Proteomes" id="UP000070513"/>
    </source>
</evidence>
<comment type="caution">
    <text evidence="2">The sequence shown here is derived from an EMBL/GenBank/DDBJ whole genome shotgun (WGS) entry which is preliminary data.</text>
</comment>
<reference evidence="3" key="1">
    <citation type="submission" date="2015-12" db="EMBL/GenBank/DDBJ databases">
        <title>Genome sequence of a biocontrol rhizobacterium Chryseobacterium kwangjuense strain KJ1R5 isolated from pepper (Capsicum annuum L.).</title>
        <authorList>
            <person name="Jeong J.-J."/>
            <person name="Park H."/>
            <person name="Mannaa M."/>
            <person name="Sang M.K."/>
            <person name="Choi I.-G."/>
            <person name="Kim K.D."/>
        </authorList>
    </citation>
    <scope>NUCLEOTIDE SEQUENCE [LARGE SCALE GENOMIC DNA]</scope>
    <source>
        <strain evidence="3">KJ1R5</strain>
    </source>
</reference>
<gene>
    <name evidence="2" type="ORF">AU378_13795</name>
</gene>
<dbReference type="Proteomes" id="UP000070513">
    <property type="component" value="Unassembled WGS sequence"/>
</dbReference>
<accession>A0A135WEX4</accession>
<evidence type="ECO:0000256" key="1">
    <source>
        <dbReference type="SAM" id="MobiDB-lite"/>
    </source>
</evidence>
<sequence length="418" mass="48010">MFTNYVLRVRETYQLKKEKGELSLHLTEPTPSRLKSECMTVYSERFNEKDNKALRLFFQTKEDTADYSSSIRNIDTDKFKPLCNFLKGRTSDTDAKNIELLSWLIDFEPRPYDYKNKYDDLSGFVVKESDNEKDIGETDHEVDSKEIGSLAERINEEAREIETTADYEASNVSDESETESMYNEESFHSDSKNSGNSENANERQFLDSERYMCDDEIKIGADENDHGEAEQPPSPPGSKSKKILITSAVAASVLFGGYFFLNKKTDVESIKVENINQKQEDKIDSSEIQGDIKIIPKDTLSTTSIESEKRIGMGEPITKMADVPEAKCMYWNEDHYEKVFCNDENIIGKPIPINKELLESFRKITFPDTITLKSEGKIWYSKSEGKLEYFTRPGVHPVNNKPLRKLSDYIIKTHILKN</sequence>
<organism evidence="2 3">
    <name type="scientific">Chryseobacterium kwangjuense</name>
    <dbReference type="NCBI Taxonomy" id="267125"/>
    <lineage>
        <taxon>Bacteria</taxon>
        <taxon>Pseudomonadati</taxon>
        <taxon>Bacteroidota</taxon>
        <taxon>Flavobacteriia</taxon>
        <taxon>Flavobacteriales</taxon>
        <taxon>Weeksellaceae</taxon>
        <taxon>Chryseobacterium group</taxon>
        <taxon>Chryseobacterium</taxon>
    </lineage>
</organism>
<dbReference type="AlphaFoldDB" id="A0A135WEX4"/>
<protein>
    <submittedName>
        <fullName evidence="2">Uncharacterized protein</fullName>
    </submittedName>
</protein>
<feature type="region of interest" description="Disordered" evidence="1">
    <location>
        <begin position="158"/>
        <end position="200"/>
    </location>
</feature>
<feature type="region of interest" description="Disordered" evidence="1">
    <location>
        <begin position="222"/>
        <end position="241"/>
    </location>
</feature>
<reference evidence="2 3" key="2">
    <citation type="journal article" date="2016" name="Genome Announc.">
        <title>Draft Genome Sequence of a Biocontrol Rhizobacterium, Chryseobacterium kwangjuense Strain KJ1R5, Isolated from Pepper (Capsicum annuum).</title>
        <authorList>
            <person name="Jeong J.J."/>
            <person name="Park H."/>
            <person name="Park B.H."/>
            <person name="Mannaa M."/>
            <person name="Sang M.K."/>
            <person name="Choi I.G."/>
            <person name="Kim K.D."/>
        </authorList>
    </citation>
    <scope>NUCLEOTIDE SEQUENCE [LARGE SCALE GENOMIC DNA]</scope>
    <source>
        <strain evidence="2 3">KJ1R5</strain>
    </source>
</reference>
<evidence type="ECO:0000313" key="2">
    <source>
        <dbReference type="EMBL" id="KXH83463.1"/>
    </source>
</evidence>
<proteinExistence type="predicted"/>
<name>A0A135WEX4_9FLAO</name>